<reference evidence="2" key="1">
    <citation type="submission" date="2020-05" db="EMBL/GenBank/DDBJ databases">
        <title>WGS assembly of Panicum virgatum.</title>
        <authorList>
            <person name="Lovell J.T."/>
            <person name="Jenkins J."/>
            <person name="Shu S."/>
            <person name="Juenger T.E."/>
            <person name="Schmutz J."/>
        </authorList>
    </citation>
    <scope>NUCLEOTIDE SEQUENCE</scope>
    <source>
        <strain evidence="2">AP13</strain>
    </source>
</reference>
<evidence type="ECO:0000256" key="1">
    <source>
        <dbReference type="SAM" id="MobiDB-lite"/>
    </source>
</evidence>
<keyword evidence="3" id="KW-1185">Reference proteome</keyword>
<evidence type="ECO:0000313" key="2">
    <source>
        <dbReference type="EMBL" id="KAG2569612.1"/>
    </source>
</evidence>
<feature type="compositionally biased region" description="Gly residues" evidence="1">
    <location>
        <begin position="98"/>
        <end position="109"/>
    </location>
</feature>
<accession>A0A8T0QAG6</accession>
<evidence type="ECO:0000313" key="3">
    <source>
        <dbReference type="Proteomes" id="UP000823388"/>
    </source>
</evidence>
<organism evidence="2 3">
    <name type="scientific">Panicum virgatum</name>
    <name type="common">Blackwell switchgrass</name>
    <dbReference type="NCBI Taxonomy" id="38727"/>
    <lineage>
        <taxon>Eukaryota</taxon>
        <taxon>Viridiplantae</taxon>
        <taxon>Streptophyta</taxon>
        <taxon>Embryophyta</taxon>
        <taxon>Tracheophyta</taxon>
        <taxon>Spermatophyta</taxon>
        <taxon>Magnoliopsida</taxon>
        <taxon>Liliopsida</taxon>
        <taxon>Poales</taxon>
        <taxon>Poaceae</taxon>
        <taxon>PACMAD clade</taxon>
        <taxon>Panicoideae</taxon>
        <taxon>Panicodae</taxon>
        <taxon>Paniceae</taxon>
        <taxon>Panicinae</taxon>
        <taxon>Panicum</taxon>
        <taxon>Panicum sect. Hiantes</taxon>
    </lineage>
</organism>
<sequence>MKKLYQGKGRRVHPAPADAALPAAVLALASALTAEEQEVLAYLLSCGGAAGGRPRRRRGPHPPEMGCGCFGCYKSFWARWDASPNRHLIHHIIDAVEEGGGGGGSGGPPRRGPSRRRRRGRRGSDAADYEDTGEVDASADHHQHHPGCDGGRDHHGEYEGDGDDEEEEVASSMDGDEDDASVASEGDCTGGSAEKSTVGRLVRFIGEKVWGAWN</sequence>
<dbReference type="EMBL" id="CM029050">
    <property type="protein sequence ID" value="KAG2569612.1"/>
    <property type="molecule type" value="Genomic_DNA"/>
</dbReference>
<dbReference type="OrthoDB" id="1937859at2759"/>
<feature type="compositionally biased region" description="Acidic residues" evidence="1">
    <location>
        <begin position="159"/>
        <end position="180"/>
    </location>
</feature>
<gene>
    <name evidence="2" type="ORF">PVAP13_7NG431800</name>
</gene>
<proteinExistence type="predicted"/>
<dbReference type="PANTHER" id="PTHR31903">
    <property type="entry name" value="F12F1.11-RELATED"/>
    <property type="match status" value="1"/>
</dbReference>
<feature type="compositionally biased region" description="Basic residues" evidence="1">
    <location>
        <begin position="112"/>
        <end position="121"/>
    </location>
</feature>
<protein>
    <submittedName>
        <fullName evidence="2">Uncharacterized protein</fullName>
    </submittedName>
</protein>
<dbReference type="PANTHER" id="PTHR31903:SF6">
    <property type="entry name" value="F12F1.11-RELATED"/>
    <property type="match status" value="1"/>
</dbReference>
<dbReference type="Proteomes" id="UP000823388">
    <property type="component" value="Chromosome 7N"/>
</dbReference>
<feature type="region of interest" description="Disordered" evidence="1">
    <location>
        <begin position="96"/>
        <end position="198"/>
    </location>
</feature>
<feature type="compositionally biased region" description="Basic and acidic residues" evidence="1">
    <location>
        <begin position="138"/>
        <end position="158"/>
    </location>
</feature>
<comment type="caution">
    <text evidence="2">The sequence shown here is derived from an EMBL/GenBank/DDBJ whole genome shotgun (WGS) entry which is preliminary data.</text>
</comment>
<name>A0A8T0QAG6_PANVG</name>
<dbReference type="AlphaFoldDB" id="A0A8T0QAG6"/>